<dbReference type="PRINTS" id="PR01407">
    <property type="entry name" value="BUTYPHLNCDUF"/>
</dbReference>
<feature type="signal peptide" evidence="5">
    <location>
        <begin position="1"/>
        <end position="28"/>
    </location>
</feature>
<dbReference type="GO" id="GO:0008270">
    <property type="term" value="F:zinc ion binding"/>
    <property type="evidence" value="ECO:0007669"/>
    <property type="project" value="UniProtKB-KW"/>
</dbReference>
<sequence>PTSFFSYLSPAPSPHLSFFFTLFCTCAAVTPVQEIQEETKCPICLEYLTDPVTIDCGHNFCRGCITLHCETWTEGDYDPLCCPSCRALIHKGALRNNYQLANIMEKIKQLLLGTGNRNLSNVTLDPDTAHPNLVLSEDRKSVRYGHARKDLLNNPERFDTELCELGCEGFTLGRHCWEVEVGDRGSWSVGVARESVRRKGWISLNPEGLIWAVEWYWWGQFWALTSPVTPLPLSRELKRIQVCLDCKRGQVTFFDAGNEAPIFTFPSASVLAQLRLCPSGMGWGDYTTGDPGISL</sequence>
<keyword evidence="1" id="KW-0479">Metal-binding</keyword>
<dbReference type="SUPFAM" id="SSF49899">
    <property type="entry name" value="Concanavalin A-like lectins/glucanases"/>
    <property type="match status" value="1"/>
</dbReference>
<evidence type="ECO:0000313" key="9">
    <source>
        <dbReference type="Proteomes" id="UP000694390"/>
    </source>
</evidence>
<dbReference type="Pfam" id="PF15227">
    <property type="entry name" value="zf-C3HC4_4"/>
    <property type="match status" value="1"/>
</dbReference>
<evidence type="ECO:0000313" key="8">
    <source>
        <dbReference type="Ensembl" id="ENSGEVP00005013596.1"/>
    </source>
</evidence>
<proteinExistence type="predicted"/>
<feature type="domain" description="B30.2/SPRY" evidence="7">
    <location>
        <begin position="102"/>
        <end position="295"/>
    </location>
</feature>
<name>A0A8C4W8Z1_9SAUR</name>
<reference evidence="8" key="1">
    <citation type="submission" date="2019-06" db="EMBL/GenBank/DDBJ databases">
        <title>G10K-VGP Goodes thornscrub tortoise genome, primary haplotype.</title>
        <authorList>
            <person name="Murphy B."/>
            <person name="Edwards T."/>
            <person name="Rhie A."/>
            <person name="Koren S."/>
            <person name="Phillippy A."/>
            <person name="Fedrigo O."/>
            <person name="Haase B."/>
            <person name="Mountcastle J."/>
            <person name="Lewin H."/>
            <person name="Damas J."/>
            <person name="Howe K."/>
            <person name="Formenti G."/>
            <person name="Myers G."/>
            <person name="Durbin R."/>
            <person name="Jarvis E.D."/>
        </authorList>
    </citation>
    <scope>NUCLEOTIDE SEQUENCE [LARGE SCALE GENOMIC DNA]</scope>
</reference>
<dbReference type="PROSITE" id="PS00518">
    <property type="entry name" value="ZF_RING_1"/>
    <property type="match status" value="1"/>
</dbReference>
<dbReference type="Gene3D" id="2.60.120.920">
    <property type="match status" value="1"/>
</dbReference>
<dbReference type="PROSITE" id="PS50188">
    <property type="entry name" value="B302_SPRY"/>
    <property type="match status" value="1"/>
</dbReference>
<keyword evidence="3" id="KW-0862">Zinc</keyword>
<dbReference type="InterPro" id="IPR050143">
    <property type="entry name" value="TRIM/RBCC"/>
</dbReference>
<dbReference type="Pfam" id="PF13765">
    <property type="entry name" value="PRY"/>
    <property type="match status" value="1"/>
</dbReference>
<organism evidence="8 9">
    <name type="scientific">Gopherus evgoodei</name>
    <name type="common">Goodes thornscrub tortoise</name>
    <dbReference type="NCBI Taxonomy" id="1825980"/>
    <lineage>
        <taxon>Eukaryota</taxon>
        <taxon>Metazoa</taxon>
        <taxon>Chordata</taxon>
        <taxon>Craniata</taxon>
        <taxon>Vertebrata</taxon>
        <taxon>Euteleostomi</taxon>
        <taxon>Archelosauria</taxon>
        <taxon>Testudinata</taxon>
        <taxon>Testudines</taxon>
        <taxon>Cryptodira</taxon>
        <taxon>Durocryptodira</taxon>
        <taxon>Testudinoidea</taxon>
        <taxon>Testudinidae</taxon>
        <taxon>Gopherus</taxon>
    </lineage>
</organism>
<dbReference type="FunFam" id="2.60.120.920:FF:000004">
    <property type="entry name" value="Butyrophilin subfamily 1 member A1"/>
    <property type="match status" value="1"/>
</dbReference>
<accession>A0A8C4W8Z1</accession>
<feature type="chain" id="PRO_5034612561" evidence="5">
    <location>
        <begin position="29"/>
        <end position="295"/>
    </location>
</feature>
<keyword evidence="9" id="KW-1185">Reference proteome</keyword>
<dbReference type="Gene3D" id="3.30.40.10">
    <property type="entry name" value="Zinc/RING finger domain, C3HC4 (zinc finger)"/>
    <property type="match status" value="1"/>
</dbReference>
<evidence type="ECO:0000256" key="1">
    <source>
        <dbReference type="ARBA" id="ARBA00022723"/>
    </source>
</evidence>
<dbReference type="SMART" id="SM00589">
    <property type="entry name" value="PRY"/>
    <property type="match status" value="1"/>
</dbReference>
<dbReference type="InterPro" id="IPR001841">
    <property type="entry name" value="Znf_RING"/>
</dbReference>
<reference evidence="8" key="3">
    <citation type="submission" date="2025-09" db="UniProtKB">
        <authorList>
            <consortium name="Ensembl"/>
        </authorList>
    </citation>
    <scope>IDENTIFICATION</scope>
</reference>
<evidence type="ECO:0000259" key="6">
    <source>
        <dbReference type="PROSITE" id="PS50089"/>
    </source>
</evidence>
<dbReference type="GeneTree" id="ENSGT01030000234669"/>
<evidence type="ECO:0000256" key="2">
    <source>
        <dbReference type="ARBA" id="ARBA00022771"/>
    </source>
</evidence>
<protein>
    <submittedName>
        <fullName evidence="8">Uncharacterized protein</fullName>
    </submittedName>
</protein>
<dbReference type="Pfam" id="PF00622">
    <property type="entry name" value="SPRY"/>
    <property type="match status" value="1"/>
</dbReference>
<evidence type="ECO:0000256" key="4">
    <source>
        <dbReference type="PROSITE-ProRule" id="PRU00175"/>
    </source>
</evidence>
<keyword evidence="5" id="KW-0732">Signal</keyword>
<evidence type="ECO:0000256" key="5">
    <source>
        <dbReference type="SAM" id="SignalP"/>
    </source>
</evidence>
<dbReference type="Ensembl" id="ENSGEVT00005014242.1">
    <property type="protein sequence ID" value="ENSGEVP00005013596.1"/>
    <property type="gene ID" value="ENSGEVG00005009653.1"/>
</dbReference>
<dbReference type="InterPro" id="IPR001870">
    <property type="entry name" value="B30.2/SPRY"/>
</dbReference>
<dbReference type="InterPro" id="IPR013083">
    <property type="entry name" value="Znf_RING/FYVE/PHD"/>
</dbReference>
<evidence type="ECO:0000256" key="3">
    <source>
        <dbReference type="ARBA" id="ARBA00022833"/>
    </source>
</evidence>
<dbReference type="SMART" id="SM00184">
    <property type="entry name" value="RING"/>
    <property type="match status" value="1"/>
</dbReference>
<feature type="domain" description="RING-type" evidence="6">
    <location>
        <begin position="41"/>
        <end position="86"/>
    </location>
</feature>
<evidence type="ECO:0000259" key="7">
    <source>
        <dbReference type="PROSITE" id="PS50188"/>
    </source>
</evidence>
<dbReference type="InterPro" id="IPR006574">
    <property type="entry name" value="PRY"/>
</dbReference>
<keyword evidence="2 4" id="KW-0863">Zinc-finger</keyword>
<dbReference type="Proteomes" id="UP000694390">
    <property type="component" value="Chromosome 15"/>
</dbReference>
<reference evidence="8" key="2">
    <citation type="submission" date="2025-08" db="UniProtKB">
        <authorList>
            <consortium name="Ensembl"/>
        </authorList>
    </citation>
    <scope>IDENTIFICATION</scope>
</reference>
<dbReference type="SUPFAM" id="SSF57850">
    <property type="entry name" value="RING/U-box"/>
    <property type="match status" value="1"/>
</dbReference>
<dbReference type="PANTHER" id="PTHR24103">
    <property type="entry name" value="E3 UBIQUITIN-PROTEIN LIGASE TRIM"/>
    <property type="match status" value="1"/>
</dbReference>
<dbReference type="SMART" id="SM00449">
    <property type="entry name" value="SPRY"/>
    <property type="match status" value="1"/>
</dbReference>
<dbReference type="InterPro" id="IPR003879">
    <property type="entry name" value="Butyrophylin_SPRY"/>
</dbReference>
<dbReference type="AlphaFoldDB" id="A0A8C4W8Z1"/>
<dbReference type="PROSITE" id="PS50089">
    <property type="entry name" value="ZF_RING_2"/>
    <property type="match status" value="1"/>
</dbReference>
<dbReference type="InterPro" id="IPR013320">
    <property type="entry name" value="ConA-like_dom_sf"/>
</dbReference>
<dbReference type="InterPro" id="IPR003877">
    <property type="entry name" value="SPRY_dom"/>
</dbReference>
<dbReference type="InterPro" id="IPR017907">
    <property type="entry name" value="Znf_RING_CS"/>
</dbReference>
<dbReference type="InterPro" id="IPR043136">
    <property type="entry name" value="B30.2/SPRY_sf"/>
</dbReference>
<dbReference type="CDD" id="cd12888">
    <property type="entry name" value="SPRY_PRY_TRIM7_like"/>
    <property type="match status" value="1"/>
</dbReference>